<dbReference type="EnsemblPlants" id="AET2Gv20007700.14">
    <property type="protein sequence ID" value="AET2Gv20007700.14"/>
    <property type="gene ID" value="AET2Gv20007700"/>
</dbReference>
<dbReference type="GO" id="GO:0005886">
    <property type="term" value="C:plasma membrane"/>
    <property type="evidence" value="ECO:0007669"/>
    <property type="project" value="UniProtKB-SubCell"/>
</dbReference>
<dbReference type="EnsemblPlants" id="AET2Gv20007700.9">
    <property type="protein sequence ID" value="AET2Gv20007700.9"/>
    <property type="gene ID" value="AET2Gv20007700"/>
</dbReference>
<dbReference type="Gramene" id="AET2Gv20007700.29">
    <property type="protein sequence ID" value="AET2Gv20007700.29"/>
    <property type="gene ID" value="AET2Gv20007700"/>
</dbReference>
<dbReference type="EnsemblPlants" id="AET2Gv20007700.46">
    <property type="protein sequence ID" value="AET2Gv20007700.46"/>
    <property type="gene ID" value="AET2Gv20007700"/>
</dbReference>
<dbReference type="Pfam" id="PF00069">
    <property type="entry name" value="Pkinase"/>
    <property type="match status" value="1"/>
</dbReference>
<keyword evidence="4 9" id="KW-0547">Nucleotide-binding</keyword>
<dbReference type="Gramene" id="AET2Gv20007700.9">
    <property type="protein sequence ID" value="AET2Gv20007700.9"/>
    <property type="gene ID" value="AET2Gv20007700"/>
</dbReference>
<dbReference type="EnsemblPlants" id="AET2Gv20007700.27">
    <property type="protein sequence ID" value="AET2Gv20007700.27"/>
    <property type="gene ID" value="AET2Gv20007700"/>
</dbReference>
<dbReference type="RefSeq" id="XP_040257178.1">
    <property type="nucleotide sequence ID" value="XM_040401244.3"/>
</dbReference>
<accession>A0A453A706</accession>
<dbReference type="RefSeq" id="XP_045088373.1">
    <property type="nucleotide sequence ID" value="XM_045232438.2"/>
</dbReference>
<dbReference type="PROSITE" id="PS00107">
    <property type="entry name" value="PROTEIN_KINASE_ATP"/>
    <property type="match status" value="1"/>
</dbReference>
<name>A0A453A706_AEGTS</name>
<evidence type="ECO:0000256" key="5">
    <source>
        <dbReference type="ARBA" id="ARBA00022777"/>
    </source>
</evidence>
<evidence type="ECO:0000256" key="4">
    <source>
        <dbReference type="ARBA" id="ARBA00022741"/>
    </source>
</evidence>
<dbReference type="EnsemblPlants" id="AET2Gv20007700.7">
    <property type="protein sequence ID" value="AET2Gv20007700.7"/>
    <property type="gene ID" value="AET2Gv20007700"/>
</dbReference>
<dbReference type="RefSeq" id="XP_040257177.1">
    <property type="nucleotide sequence ID" value="XM_040401243.3"/>
</dbReference>
<sequence length="1090" mass="122565">MDFLSSTTKSDLERMLFDETEQPKALPLSLLAEITNGFSDKQIIGQGGFAVVYQGMLNCGKVAVKRLCNTLMHEEFQREVVCLMMVKHKNVVRFLEYCADTQGSMERYNGKFVMADVQQRLLCFEYLPKGSLDKYITGTSRKLKWRNCYQIIKGICQGLHYLHEKNIVHLDLKPGNILLDDNFVPKIADFGLSRWFDEAQSRVFTVNNIGGTLGYLAPEFLNREITYQFDLYSLGVIIIEILTGKKGYHAVDTVVESWSNKLEQSQSDIELKQVRVCTEIGIECADFNPANRPSTKSIIDRLDYTENVSGYVETGAITSQLEENALNELHQDRPKAPRETSSAGNLELLEEWKVFHVNKESEGFEPKQLEHFTNLRELGIYNLERIHTKEEAAQAKLIEKKYLRRLTLDWDSSQSSVEPGAEAAVLESLQPHEDLQVLCIRGHGGPSCPTWLGDEFAVEALQSLSLYGVSWEVFPYLEKAWDLHELRLEHIPKPKEFIIEKSFCMLIKLELIGLESFEEWGFPAEQVSSLDGDLLPTDAHMFPVLQVLIIRDCCKLLGFPFSNHIFSPDWFPKLQELEIEDCPKFLSVIPMSWIESLRHVKMKHVKLLGVFEYSKSSNGSRLKIIGEGDLHSLDQVLVFDKKTCLTELQLERCPPLELKHILMLTSLKTLLVEDSDSLVGPLGGGQSDVEWQLPVEYIKISELNGNSGKELTELLPHLPKLSKLVICFCNSIKKLVVGVDVQQTTSEASEMGGGEITAAAEEEDEEDELTASEEEEMEEDEITTSEASETEEDETTTAAEEEHDGVLLFPAHLCDSLQELVFRQCTKLVLVPGGGCLRMQSLQRLTIEYSPKFLPAFMSSRHVFPSSLQYLELWCIGKGMGTLDPLSNLSSLTNLTLFGFGKVLKCQGLLSLGQLRELSVIGSNRFFAGWDPNPKRALEDVEGGEEQQTQVFPSTLYNLRADDITGLLVAPICSFLSSSLTKLTLHGYGPYGPEGMERFSKEQEDALQLLSSLQKLEFDDLKALKQLPAGLHNLTSVKELTIHACSAISSLPKDGLPKSLQVLDVYFCGNQELKQQCRGLVGTIPKIRID</sequence>
<evidence type="ECO:0000256" key="8">
    <source>
        <dbReference type="ARBA" id="ARBA00023136"/>
    </source>
</evidence>
<dbReference type="PROSITE" id="PS50011">
    <property type="entry name" value="PROTEIN_KINASE_DOM"/>
    <property type="match status" value="1"/>
</dbReference>
<dbReference type="RefSeq" id="XP_040257181.1">
    <property type="nucleotide sequence ID" value="XM_040401247.3"/>
</dbReference>
<dbReference type="Gene3D" id="3.80.10.10">
    <property type="entry name" value="Ribonuclease Inhibitor"/>
    <property type="match status" value="3"/>
</dbReference>
<keyword evidence="7" id="KW-1133">Transmembrane helix</keyword>
<dbReference type="KEGG" id="ats:109751704"/>
<keyword evidence="13" id="KW-1185">Reference proteome</keyword>
<reference evidence="13" key="2">
    <citation type="journal article" date="2017" name="Nat. Plants">
        <title>The Aegilops tauschii genome reveals multiple impacts of transposons.</title>
        <authorList>
            <person name="Zhao G."/>
            <person name="Zou C."/>
            <person name="Li K."/>
            <person name="Wang K."/>
            <person name="Li T."/>
            <person name="Gao L."/>
            <person name="Zhang X."/>
            <person name="Wang H."/>
            <person name="Yang Z."/>
            <person name="Liu X."/>
            <person name="Jiang W."/>
            <person name="Mao L."/>
            <person name="Kong X."/>
            <person name="Jiao Y."/>
            <person name="Jia J."/>
        </authorList>
    </citation>
    <scope>NUCLEOTIDE SEQUENCE [LARGE SCALE GENOMIC DNA]</scope>
    <source>
        <strain evidence="13">cv. AL8/78</strain>
    </source>
</reference>
<dbReference type="GO" id="GO:0005524">
    <property type="term" value="F:ATP binding"/>
    <property type="evidence" value="ECO:0007669"/>
    <property type="project" value="UniProtKB-UniRule"/>
</dbReference>
<evidence type="ECO:0000256" key="7">
    <source>
        <dbReference type="ARBA" id="ARBA00022989"/>
    </source>
</evidence>
<dbReference type="RefSeq" id="XP_040257183.1">
    <property type="nucleotide sequence ID" value="XM_040401249.3"/>
</dbReference>
<evidence type="ECO:0000256" key="2">
    <source>
        <dbReference type="ARBA" id="ARBA00022679"/>
    </source>
</evidence>
<dbReference type="SMART" id="SM00220">
    <property type="entry name" value="S_TKc"/>
    <property type="match status" value="1"/>
</dbReference>
<feature type="compositionally biased region" description="Acidic residues" evidence="10">
    <location>
        <begin position="760"/>
        <end position="800"/>
    </location>
</feature>
<dbReference type="Gramene" id="AET2Gv20007700.5">
    <property type="protein sequence ID" value="AET2Gv20007700.5"/>
    <property type="gene ID" value="AET2Gv20007700"/>
</dbReference>
<dbReference type="Gramene" id="AET2Gv20007700.39">
    <property type="protein sequence ID" value="AET2Gv20007700.39"/>
    <property type="gene ID" value="AET2Gv20007700"/>
</dbReference>
<dbReference type="SUPFAM" id="SSF52058">
    <property type="entry name" value="L domain-like"/>
    <property type="match status" value="2"/>
</dbReference>
<dbReference type="EnsemblPlants" id="AET2Gv20007700.39">
    <property type="protein sequence ID" value="AET2Gv20007700.39"/>
    <property type="gene ID" value="AET2Gv20007700"/>
</dbReference>
<dbReference type="Pfam" id="PF25019">
    <property type="entry name" value="LRR_R13L1-DRL21"/>
    <property type="match status" value="1"/>
</dbReference>
<keyword evidence="5" id="KW-0418">Kinase</keyword>
<dbReference type="InterPro" id="IPR056789">
    <property type="entry name" value="LRR_R13L1-DRL21"/>
</dbReference>
<dbReference type="RefSeq" id="XP_040257184.1">
    <property type="nucleotide sequence ID" value="XM_040401250.3"/>
</dbReference>
<dbReference type="EnsemblPlants" id="AET2Gv20007700.51">
    <property type="protein sequence ID" value="AET2Gv20007700.51"/>
    <property type="gene ID" value="AET2Gv20007700"/>
</dbReference>
<dbReference type="RefSeq" id="XP_040257180.1">
    <property type="nucleotide sequence ID" value="XM_040401246.3"/>
</dbReference>
<dbReference type="STRING" id="200361.A0A453A706"/>
<dbReference type="RefSeq" id="XP_040257185.1">
    <property type="nucleotide sequence ID" value="XM_040401251.3"/>
</dbReference>
<dbReference type="Gramene" id="AET2Gv20007700.28">
    <property type="protein sequence ID" value="AET2Gv20007700.28"/>
    <property type="gene ID" value="AET2Gv20007700"/>
</dbReference>
<dbReference type="EnsemblPlants" id="AET2Gv20007700.13">
    <property type="protein sequence ID" value="AET2Gv20007700.13"/>
    <property type="gene ID" value="AET2Gv20007700"/>
</dbReference>
<dbReference type="RefSeq" id="XP_045088372.1">
    <property type="nucleotide sequence ID" value="XM_045232437.2"/>
</dbReference>
<dbReference type="RefSeq" id="XP_073363761.1">
    <property type="nucleotide sequence ID" value="XM_073507660.1"/>
</dbReference>
<dbReference type="RefSeq" id="XP_040257179.1">
    <property type="nucleotide sequence ID" value="XM_040401245.3"/>
</dbReference>
<dbReference type="InterPro" id="IPR008271">
    <property type="entry name" value="Ser/Thr_kinase_AS"/>
</dbReference>
<dbReference type="Proteomes" id="UP000015105">
    <property type="component" value="Chromosome 2D"/>
</dbReference>
<dbReference type="InterPro" id="IPR032675">
    <property type="entry name" value="LRR_dom_sf"/>
</dbReference>
<dbReference type="Gramene" id="AET2Gv20007700.48">
    <property type="protein sequence ID" value="AET2Gv20007700.48"/>
    <property type="gene ID" value="AET2Gv20007700"/>
</dbReference>
<feature type="domain" description="Protein kinase" evidence="11">
    <location>
        <begin position="38"/>
        <end position="305"/>
    </location>
</feature>
<dbReference type="InterPro" id="IPR017441">
    <property type="entry name" value="Protein_kinase_ATP_BS"/>
</dbReference>
<dbReference type="Gramene" id="AET2Gv20007700.14">
    <property type="protein sequence ID" value="AET2Gv20007700.14"/>
    <property type="gene ID" value="AET2Gv20007700"/>
</dbReference>
<dbReference type="FunFam" id="1.10.510.10:FF:000870">
    <property type="entry name" value="OSJNBa0016N04.16-like protein"/>
    <property type="match status" value="1"/>
</dbReference>
<dbReference type="Gramene" id="AET2Gv20007700.23">
    <property type="protein sequence ID" value="AET2Gv20007700.23"/>
    <property type="gene ID" value="AET2Gv20007700"/>
</dbReference>
<dbReference type="OrthoDB" id="695275at2759"/>
<reference evidence="13" key="1">
    <citation type="journal article" date="2014" name="Science">
        <title>Ancient hybridizations among the ancestral genomes of bread wheat.</title>
        <authorList>
            <consortium name="International Wheat Genome Sequencing Consortium,"/>
            <person name="Marcussen T."/>
            <person name="Sandve S.R."/>
            <person name="Heier L."/>
            <person name="Spannagl M."/>
            <person name="Pfeifer M."/>
            <person name="Jakobsen K.S."/>
            <person name="Wulff B.B."/>
            <person name="Steuernagel B."/>
            <person name="Mayer K.F."/>
            <person name="Olsen O.A."/>
        </authorList>
    </citation>
    <scope>NUCLEOTIDE SEQUENCE [LARGE SCALE GENOMIC DNA]</scope>
    <source>
        <strain evidence="13">cv. AL8/78</strain>
    </source>
</reference>
<evidence type="ECO:0000259" key="11">
    <source>
        <dbReference type="PROSITE" id="PS50011"/>
    </source>
</evidence>
<dbReference type="Gene3D" id="1.10.510.10">
    <property type="entry name" value="Transferase(Phosphotransferase) domain 1"/>
    <property type="match status" value="1"/>
</dbReference>
<dbReference type="EnsemblPlants" id="AET2Gv20007700.28">
    <property type="protein sequence ID" value="AET2Gv20007700.28"/>
    <property type="gene ID" value="AET2Gv20007700"/>
</dbReference>
<evidence type="ECO:0000313" key="12">
    <source>
        <dbReference type="EnsemblPlants" id="AET2Gv20007700.28"/>
    </source>
</evidence>
<dbReference type="Gramene" id="AET2Gv20007700.46">
    <property type="protein sequence ID" value="AET2Gv20007700.46"/>
    <property type="gene ID" value="AET2Gv20007700"/>
</dbReference>
<dbReference type="Gramene" id="AET2Gv20007700.10">
    <property type="protein sequence ID" value="AET2Gv20007700.10"/>
    <property type="gene ID" value="AET2Gv20007700"/>
</dbReference>
<dbReference type="EnsemblPlants" id="AET2Gv20007700.5">
    <property type="protein sequence ID" value="AET2Gv20007700.5"/>
    <property type="gene ID" value="AET2Gv20007700"/>
</dbReference>
<dbReference type="Gramene" id="AET2Gv20007700.7">
    <property type="protein sequence ID" value="AET2Gv20007700.7"/>
    <property type="gene ID" value="AET2Gv20007700"/>
</dbReference>
<evidence type="ECO:0000313" key="13">
    <source>
        <dbReference type="Proteomes" id="UP000015105"/>
    </source>
</evidence>
<reference evidence="12" key="5">
    <citation type="journal article" date="2021" name="G3 (Bethesda)">
        <title>Aegilops tauschii genome assembly Aet v5.0 features greater sequence contiguity and improved annotation.</title>
        <authorList>
            <person name="Wang L."/>
            <person name="Zhu T."/>
            <person name="Rodriguez J.C."/>
            <person name="Deal K.R."/>
            <person name="Dubcovsky J."/>
            <person name="McGuire P.E."/>
            <person name="Lux T."/>
            <person name="Spannagl M."/>
            <person name="Mayer K.F.X."/>
            <person name="Baldrich P."/>
            <person name="Meyers B.C."/>
            <person name="Huo N."/>
            <person name="Gu Y.Q."/>
            <person name="Zhou H."/>
            <person name="Devos K.M."/>
            <person name="Bennetzen J.L."/>
            <person name="Unver T."/>
            <person name="Budak H."/>
            <person name="Gulick P.J."/>
            <person name="Galiba G."/>
            <person name="Kalapos B."/>
            <person name="Nelson D.R."/>
            <person name="Li P."/>
            <person name="You F.M."/>
            <person name="Luo M.C."/>
            <person name="Dvorak J."/>
        </authorList>
    </citation>
    <scope>NUCLEOTIDE SEQUENCE [LARGE SCALE GENOMIC DNA]</scope>
    <source>
        <strain evidence="12">cv. AL8/78</strain>
    </source>
</reference>
<dbReference type="EnsemblPlants" id="AET2Gv20007700.8">
    <property type="protein sequence ID" value="AET2Gv20007700.8"/>
    <property type="gene ID" value="AET2Gv20007700"/>
</dbReference>
<evidence type="ECO:0000256" key="10">
    <source>
        <dbReference type="SAM" id="MobiDB-lite"/>
    </source>
</evidence>
<feature type="region of interest" description="Disordered" evidence="10">
    <location>
        <begin position="746"/>
        <end position="800"/>
    </location>
</feature>
<dbReference type="Gramene" id="AET2Gv20007700.27">
    <property type="protein sequence ID" value="AET2Gv20007700.27"/>
    <property type="gene ID" value="AET2Gv20007700"/>
</dbReference>
<dbReference type="EnsemblPlants" id="AET2Gv20007700.24">
    <property type="protein sequence ID" value="AET2Gv20007700.24"/>
    <property type="gene ID" value="AET2Gv20007700"/>
</dbReference>
<dbReference type="EnsemblPlants" id="AET2Gv20007700.10">
    <property type="protein sequence ID" value="AET2Gv20007700.10"/>
    <property type="gene ID" value="AET2Gv20007700"/>
</dbReference>
<dbReference type="Gramene" id="AET2Gv20007700.8">
    <property type="protein sequence ID" value="AET2Gv20007700.8"/>
    <property type="gene ID" value="AET2Gv20007700"/>
</dbReference>
<dbReference type="PROSITE" id="PS00108">
    <property type="entry name" value="PROTEIN_KINASE_ST"/>
    <property type="match status" value="1"/>
</dbReference>
<dbReference type="PANTHER" id="PTHR45707:SF77">
    <property type="entry name" value="PROTEIN KINASE DOMAIN-CONTAINING PROTEIN"/>
    <property type="match status" value="1"/>
</dbReference>
<dbReference type="GeneID" id="109751704"/>
<evidence type="ECO:0000256" key="3">
    <source>
        <dbReference type="ARBA" id="ARBA00022692"/>
    </source>
</evidence>
<dbReference type="RefSeq" id="XP_045088375.1">
    <property type="nucleotide sequence ID" value="XM_045232440.2"/>
</dbReference>
<keyword evidence="6 9" id="KW-0067">ATP-binding</keyword>
<reference evidence="12" key="3">
    <citation type="journal article" date="2017" name="Nature">
        <title>Genome sequence of the progenitor of the wheat D genome Aegilops tauschii.</title>
        <authorList>
            <person name="Luo M.C."/>
            <person name="Gu Y.Q."/>
            <person name="Puiu D."/>
            <person name="Wang H."/>
            <person name="Twardziok S.O."/>
            <person name="Deal K.R."/>
            <person name="Huo N."/>
            <person name="Zhu T."/>
            <person name="Wang L."/>
            <person name="Wang Y."/>
            <person name="McGuire P.E."/>
            <person name="Liu S."/>
            <person name="Long H."/>
            <person name="Ramasamy R.K."/>
            <person name="Rodriguez J.C."/>
            <person name="Van S.L."/>
            <person name="Yuan L."/>
            <person name="Wang Z."/>
            <person name="Xia Z."/>
            <person name="Xiao L."/>
            <person name="Anderson O.D."/>
            <person name="Ouyang S."/>
            <person name="Liang Y."/>
            <person name="Zimin A.V."/>
            <person name="Pertea G."/>
            <person name="Qi P."/>
            <person name="Bennetzen J.L."/>
            <person name="Dai X."/>
            <person name="Dawson M.W."/>
            <person name="Muller H.G."/>
            <person name="Kugler K."/>
            <person name="Rivarola-Duarte L."/>
            <person name="Spannagl M."/>
            <person name="Mayer K.F.X."/>
            <person name="Lu F.H."/>
            <person name="Bevan M.W."/>
            <person name="Leroy P."/>
            <person name="Li P."/>
            <person name="You F.M."/>
            <person name="Sun Q."/>
            <person name="Liu Z."/>
            <person name="Lyons E."/>
            <person name="Wicker T."/>
            <person name="Salzberg S.L."/>
            <person name="Devos K.M."/>
            <person name="Dvorak J."/>
        </authorList>
    </citation>
    <scope>NUCLEOTIDE SEQUENCE [LARGE SCALE GENOMIC DNA]</scope>
    <source>
        <strain evidence="12">cv. AL8/78</strain>
    </source>
</reference>
<dbReference type="InterPro" id="IPR000719">
    <property type="entry name" value="Prot_kinase_dom"/>
</dbReference>
<reference evidence="12" key="4">
    <citation type="submission" date="2019-03" db="UniProtKB">
        <authorList>
            <consortium name="EnsemblPlants"/>
        </authorList>
    </citation>
    <scope>IDENTIFICATION</scope>
</reference>
<dbReference type="EnsemblPlants" id="AET2Gv20007700.23">
    <property type="protein sequence ID" value="AET2Gv20007700.23"/>
    <property type="gene ID" value="AET2Gv20007700"/>
</dbReference>
<dbReference type="Gramene" id="AET2Gv20007700.24">
    <property type="protein sequence ID" value="AET2Gv20007700.24"/>
    <property type="gene ID" value="AET2Gv20007700"/>
</dbReference>
<dbReference type="EnsemblPlants" id="AET2Gv20007700.29">
    <property type="protein sequence ID" value="AET2Gv20007700.29"/>
    <property type="gene ID" value="AET2Gv20007700"/>
</dbReference>
<evidence type="ECO:0000256" key="9">
    <source>
        <dbReference type="PROSITE-ProRule" id="PRU10141"/>
    </source>
</evidence>
<dbReference type="EnsemblPlants" id="AET2Gv20007700.48">
    <property type="protein sequence ID" value="AET2Gv20007700.48"/>
    <property type="gene ID" value="AET2Gv20007700"/>
</dbReference>
<evidence type="ECO:0000256" key="1">
    <source>
        <dbReference type="ARBA" id="ARBA00004162"/>
    </source>
</evidence>
<dbReference type="PANTHER" id="PTHR45707">
    <property type="entry name" value="C2 CALCIUM/LIPID-BINDING PLANT PHOSPHORIBOSYLTRANSFERASE FAMILY PROTEIN"/>
    <property type="match status" value="1"/>
</dbReference>
<feature type="binding site" evidence="9">
    <location>
        <position position="65"/>
    </location>
    <ligand>
        <name>ATP</name>
        <dbReference type="ChEBI" id="CHEBI:30616"/>
    </ligand>
</feature>
<dbReference type="InterPro" id="IPR011009">
    <property type="entry name" value="Kinase-like_dom_sf"/>
</dbReference>
<evidence type="ECO:0000256" key="6">
    <source>
        <dbReference type="ARBA" id="ARBA00022840"/>
    </source>
</evidence>
<dbReference type="GO" id="GO:0004672">
    <property type="term" value="F:protein kinase activity"/>
    <property type="evidence" value="ECO:0007669"/>
    <property type="project" value="InterPro"/>
</dbReference>
<protein>
    <recommendedName>
        <fullName evidence="11">Protein kinase domain-containing protein</fullName>
    </recommendedName>
</protein>
<dbReference type="Gramene" id="AET2Gv20007700.51">
    <property type="protein sequence ID" value="AET2Gv20007700.51"/>
    <property type="gene ID" value="AET2Gv20007700"/>
</dbReference>
<dbReference type="SUPFAM" id="SSF56112">
    <property type="entry name" value="Protein kinase-like (PK-like)"/>
    <property type="match status" value="1"/>
</dbReference>
<keyword evidence="3" id="KW-0812">Transmembrane</keyword>
<dbReference type="AlphaFoldDB" id="A0A453A706"/>
<keyword evidence="2" id="KW-0808">Transferase</keyword>
<dbReference type="RefSeq" id="XP_045088370.1">
    <property type="nucleotide sequence ID" value="XM_045232435.2"/>
</dbReference>
<dbReference type="Gramene" id="AET2Gv20007700.13">
    <property type="protein sequence ID" value="AET2Gv20007700.13"/>
    <property type="gene ID" value="AET2Gv20007700"/>
</dbReference>
<keyword evidence="8" id="KW-0472">Membrane</keyword>
<dbReference type="RefSeq" id="XP_040257187.1">
    <property type="nucleotide sequence ID" value="XM_040401253.3"/>
</dbReference>
<dbReference type="Gene3D" id="3.30.200.20">
    <property type="entry name" value="Phosphorylase Kinase, domain 1"/>
    <property type="match status" value="1"/>
</dbReference>
<dbReference type="RefSeq" id="XP_045088371.1">
    <property type="nucleotide sequence ID" value="XM_045232436.2"/>
</dbReference>
<dbReference type="RefSeq" id="XP_040257182.1">
    <property type="nucleotide sequence ID" value="XM_040401248.3"/>
</dbReference>
<organism evidence="12 13">
    <name type="scientific">Aegilops tauschii subsp. strangulata</name>
    <name type="common">Goatgrass</name>
    <dbReference type="NCBI Taxonomy" id="200361"/>
    <lineage>
        <taxon>Eukaryota</taxon>
        <taxon>Viridiplantae</taxon>
        <taxon>Streptophyta</taxon>
        <taxon>Embryophyta</taxon>
        <taxon>Tracheophyta</taxon>
        <taxon>Spermatophyta</taxon>
        <taxon>Magnoliopsida</taxon>
        <taxon>Liliopsida</taxon>
        <taxon>Poales</taxon>
        <taxon>Poaceae</taxon>
        <taxon>BOP clade</taxon>
        <taxon>Pooideae</taxon>
        <taxon>Triticodae</taxon>
        <taxon>Triticeae</taxon>
        <taxon>Triticinae</taxon>
        <taxon>Aegilops</taxon>
    </lineage>
</organism>
<proteinExistence type="predicted"/>
<comment type="subcellular location">
    <subcellularLocation>
        <location evidence="1">Cell membrane</location>
        <topology evidence="1">Single-pass membrane protein</topology>
    </subcellularLocation>
</comment>
<dbReference type="RefSeq" id="XP_073363760.1">
    <property type="nucleotide sequence ID" value="XM_073507659.1"/>
</dbReference>